<reference evidence="2 3" key="1">
    <citation type="journal article" date="2018" name="Sci. Rep.">
        <title>Genomic signatures of local adaptation to the degree of environmental predictability in rotifers.</title>
        <authorList>
            <person name="Franch-Gras L."/>
            <person name="Hahn C."/>
            <person name="Garcia-Roger E.M."/>
            <person name="Carmona M.J."/>
            <person name="Serra M."/>
            <person name="Gomez A."/>
        </authorList>
    </citation>
    <scope>NUCLEOTIDE SEQUENCE [LARGE SCALE GENOMIC DNA]</scope>
    <source>
        <strain evidence="2">HYR1</strain>
    </source>
</reference>
<evidence type="ECO:0000256" key="1">
    <source>
        <dbReference type="SAM" id="Phobius"/>
    </source>
</evidence>
<proteinExistence type="predicted"/>
<evidence type="ECO:0000313" key="3">
    <source>
        <dbReference type="Proteomes" id="UP000276133"/>
    </source>
</evidence>
<accession>A0A3M7T0L2</accession>
<feature type="transmembrane region" description="Helical" evidence="1">
    <location>
        <begin position="44"/>
        <end position="71"/>
    </location>
</feature>
<keyword evidence="1" id="KW-0812">Transmembrane</keyword>
<dbReference type="Proteomes" id="UP000276133">
    <property type="component" value="Unassembled WGS sequence"/>
</dbReference>
<gene>
    <name evidence="2" type="ORF">BpHYR1_032323</name>
</gene>
<dbReference type="AlphaFoldDB" id="A0A3M7T0L2"/>
<keyword evidence="3" id="KW-1185">Reference proteome</keyword>
<keyword evidence="1" id="KW-1133">Transmembrane helix</keyword>
<name>A0A3M7T0L2_BRAPC</name>
<sequence>MYRKRFHFIVNKSLNTFSENQLIANYGRPLLVSKIWKFFFTTSFYFVESSFCLSQVIFVLKIFSLWGLVILDSKDLNVCQFKKKNKIVKYSILILAEFSKVNKISVR</sequence>
<evidence type="ECO:0000313" key="2">
    <source>
        <dbReference type="EMBL" id="RNA41566.1"/>
    </source>
</evidence>
<protein>
    <submittedName>
        <fullName evidence="2">Uncharacterized protein</fullName>
    </submittedName>
</protein>
<organism evidence="2 3">
    <name type="scientific">Brachionus plicatilis</name>
    <name type="common">Marine rotifer</name>
    <name type="synonym">Brachionus muelleri</name>
    <dbReference type="NCBI Taxonomy" id="10195"/>
    <lineage>
        <taxon>Eukaryota</taxon>
        <taxon>Metazoa</taxon>
        <taxon>Spiralia</taxon>
        <taxon>Gnathifera</taxon>
        <taxon>Rotifera</taxon>
        <taxon>Eurotatoria</taxon>
        <taxon>Monogononta</taxon>
        <taxon>Pseudotrocha</taxon>
        <taxon>Ploima</taxon>
        <taxon>Brachionidae</taxon>
        <taxon>Brachionus</taxon>
    </lineage>
</organism>
<comment type="caution">
    <text evidence="2">The sequence shown here is derived from an EMBL/GenBank/DDBJ whole genome shotgun (WGS) entry which is preliminary data.</text>
</comment>
<dbReference type="EMBL" id="REGN01000483">
    <property type="protein sequence ID" value="RNA41566.1"/>
    <property type="molecule type" value="Genomic_DNA"/>
</dbReference>
<keyword evidence="1" id="KW-0472">Membrane</keyword>